<feature type="compositionally biased region" description="Polar residues" evidence="1">
    <location>
        <begin position="440"/>
        <end position="453"/>
    </location>
</feature>
<sequence length="629" mass="70946">MIHEDGIEVYLKPVGPDSDNVRFAEFPLEDVQIHGEPDSNRNRRCVILARPEAFQVVVRINDKFKMYGANSLAFSTKGQDMPVRTASRFERIVRRATSVLQRSYVYEQHVRSTHGWEVHSTFMGQTSKTVHRMPLEMKHSAKAIVGTLDRLEPAEIHFDTPQEGTILISVFRSSVKWRDESSSGVTINKRLYGPGDPSVLRTHVKGSCKPLDSKNGKYWFFEFRYRSRGFVSAMRDLLQEQHKGREQQTGIALDLVRDNVFVAKREQDRLRREELSAKYHDNRLPPKFCDCSDPTHKQSKPKSASTPRIKLPTTLDVMDSPLHSKAKSVDEYVTDGDVEDRSNLVEPAAAPICVSCQKFKVPEHRRPAFLRKWLSASAVLSDQTPSKDLSRPTSPDSSDWKEDTDERRSLTGIAQEALGQKDLGGQEAPVEDSPPHEQSDVAQPSDTVLQDSEGSADAEDFGPADALTVKSNNDHGIPIEAPTNAHADETALDKKQSEPADLRAETGEAFGSVPSVQKRTADVLLDQRPVKRQRTSIDLTDDHADGLVTVKEEQIERNETKAIPTRQQAEEDEDLQETLEDIDRELEIKRLEKRRAEVIRKQKQKQKQAALKLANTVKVKKGIIQIEDD</sequence>
<protein>
    <submittedName>
        <fullName evidence="2">Uncharacterized protein</fullName>
    </submittedName>
</protein>
<dbReference type="AlphaFoldDB" id="A0A8H6VHV2"/>
<gene>
    <name evidence="2" type="ORF">HII31_05704</name>
</gene>
<reference evidence="2" key="1">
    <citation type="submission" date="2020-04" db="EMBL/GenBank/DDBJ databases">
        <title>Draft genome resource of the tomato pathogen Pseudocercospora fuligena.</title>
        <authorList>
            <person name="Zaccaron A."/>
        </authorList>
    </citation>
    <scope>NUCLEOTIDE SEQUENCE</scope>
    <source>
        <strain evidence="2">PF001</strain>
    </source>
</reference>
<organism evidence="2 3">
    <name type="scientific">Pseudocercospora fuligena</name>
    <dbReference type="NCBI Taxonomy" id="685502"/>
    <lineage>
        <taxon>Eukaryota</taxon>
        <taxon>Fungi</taxon>
        <taxon>Dikarya</taxon>
        <taxon>Ascomycota</taxon>
        <taxon>Pezizomycotina</taxon>
        <taxon>Dothideomycetes</taxon>
        <taxon>Dothideomycetidae</taxon>
        <taxon>Mycosphaerellales</taxon>
        <taxon>Mycosphaerellaceae</taxon>
        <taxon>Pseudocercospora</taxon>
    </lineage>
</organism>
<accession>A0A8H6VHV2</accession>
<evidence type="ECO:0000313" key="3">
    <source>
        <dbReference type="Proteomes" id="UP000660729"/>
    </source>
</evidence>
<proteinExistence type="predicted"/>
<feature type="compositionally biased region" description="Polar residues" evidence="1">
    <location>
        <begin position="380"/>
        <end position="397"/>
    </location>
</feature>
<feature type="compositionally biased region" description="Basic and acidic residues" evidence="1">
    <location>
        <begin position="486"/>
        <end position="506"/>
    </location>
</feature>
<feature type="compositionally biased region" description="Basic and acidic residues" evidence="1">
    <location>
        <begin position="550"/>
        <end position="560"/>
    </location>
</feature>
<feature type="compositionally biased region" description="Basic and acidic residues" evidence="1">
    <location>
        <begin position="398"/>
        <end position="409"/>
    </location>
</feature>
<evidence type="ECO:0000313" key="2">
    <source>
        <dbReference type="EMBL" id="KAF7192973.1"/>
    </source>
</evidence>
<dbReference type="EMBL" id="JABCIY010000099">
    <property type="protein sequence ID" value="KAF7192973.1"/>
    <property type="molecule type" value="Genomic_DNA"/>
</dbReference>
<dbReference type="OrthoDB" id="10650831at2759"/>
<evidence type="ECO:0000256" key="1">
    <source>
        <dbReference type="SAM" id="MobiDB-lite"/>
    </source>
</evidence>
<dbReference type="Proteomes" id="UP000660729">
    <property type="component" value="Unassembled WGS sequence"/>
</dbReference>
<feature type="region of interest" description="Disordered" evidence="1">
    <location>
        <begin position="380"/>
        <end position="514"/>
    </location>
</feature>
<keyword evidence="3" id="KW-1185">Reference proteome</keyword>
<name>A0A8H6VHV2_9PEZI</name>
<comment type="caution">
    <text evidence="2">The sequence shown here is derived from an EMBL/GenBank/DDBJ whole genome shotgun (WGS) entry which is preliminary data.</text>
</comment>
<feature type="region of interest" description="Disordered" evidence="1">
    <location>
        <begin position="550"/>
        <end position="578"/>
    </location>
</feature>